<dbReference type="HAMAP" id="MF_01498">
    <property type="entry name" value="RadA_bact"/>
    <property type="match status" value="1"/>
</dbReference>
<keyword evidence="7 11" id="KW-0067">ATP-binding</keyword>
<keyword evidence="10 11" id="KW-0234">DNA repair</keyword>
<evidence type="ECO:0000256" key="13">
    <source>
        <dbReference type="RuleBase" id="RU003555"/>
    </source>
</evidence>
<dbReference type="SUPFAM" id="SSF52540">
    <property type="entry name" value="P-loop containing nucleoside triphosphate hydrolases"/>
    <property type="match status" value="1"/>
</dbReference>
<dbReference type="Pfam" id="PF18073">
    <property type="entry name" value="Zn_ribbon_LapB"/>
    <property type="match status" value="1"/>
</dbReference>
<evidence type="ECO:0000256" key="6">
    <source>
        <dbReference type="ARBA" id="ARBA00022833"/>
    </source>
</evidence>
<evidence type="ECO:0000313" key="16">
    <source>
        <dbReference type="Proteomes" id="UP000053937"/>
    </source>
</evidence>
<dbReference type="InterPro" id="IPR041166">
    <property type="entry name" value="Rubredoxin_2"/>
</dbReference>
<dbReference type="GO" id="GO:0016787">
    <property type="term" value="F:hydrolase activity"/>
    <property type="evidence" value="ECO:0007669"/>
    <property type="project" value="UniProtKB-KW"/>
</dbReference>
<keyword evidence="2 11" id="KW-0547">Nucleotide-binding</keyword>
<dbReference type="EMBL" id="LMBR01000127">
    <property type="protein sequence ID" value="KUL29128.1"/>
    <property type="molecule type" value="Genomic_DNA"/>
</dbReference>
<dbReference type="OrthoDB" id="9803906at2"/>
<evidence type="ECO:0000256" key="4">
    <source>
        <dbReference type="ARBA" id="ARBA00022771"/>
    </source>
</evidence>
<evidence type="ECO:0000256" key="5">
    <source>
        <dbReference type="ARBA" id="ARBA00022801"/>
    </source>
</evidence>
<dbReference type="Pfam" id="PF13541">
    <property type="entry name" value="ChlI"/>
    <property type="match status" value="1"/>
</dbReference>
<keyword evidence="8 11" id="KW-0346">Stress response</keyword>
<dbReference type="RefSeq" id="WP_059138948.1">
    <property type="nucleotide sequence ID" value="NZ_LMBR01000127.1"/>
</dbReference>
<evidence type="ECO:0000256" key="8">
    <source>
        <dbReference type="ARBA" id="ARBA00023016"/>
    </source>
</evidence>
<evidence type="ECO:0000256" key="2">
    <source>
        <dbReference type="ARBA" id="ARBA00022741"/>
    </source>
</evidence>
<comment type="caution">
    <text evidence="15">The sequence shown here is derived from an EMBL/GenBank/DDBJ whole genome shotgun (WGS) entry which is preliminary data.</text>
</comment>
<dbReference type="FunFam" id="3.40.50.300:FF:000050">
    <property type="entry name" value="DNA repair protein RadA"/>
    <property type="match status" value="1"/>
</dbReference>
<feature type="binding site" evidence="11">
    <location>
        <begin position="96"/>
        <end position="103"/>
    </location>
    <ligand>
        <name>ATP</name>
        <dbReference type="ChEBI" id="CHEBI:30616"/>
    </ligand>
</feature>
<organism evidence="15 16">
    <name type="scientific">Chlorobium limicola</name>
    <dbReference type="NCBI Taxonomy" id="1092"/>
    <lineage>
        <taxon>Bacteria</taxon>
        <taxon>Pseudomonadati</taxon>
        <taxon>Chlorobiota</taxon>
        <taxon>Chlorobiia</taxon>
        <taxon>Chlorobiales</taxon>
        <taxon>Chlorobiaceae</taxon>
        <taxon>Chlorobium/Pelodictyon group</taxon>
        <taxon>Chlorobium</taxon>
    </lineage>
</organism>
<evidence type="ECO:0000259" key="14">
    <source>
        <dbReference type="PROSITE" id="PS50162"/>
    </source>
</evidence>
<dbReference type="Gene3D" id="3.40.50.300">
    <property type="entry name" value="P-loop containing nucleotide triphosphate hydrolases"/>
    <property type="match status" value="1"/>
</dbReference>
<proteinExistence type="inferred from homology"/>
<keyword evidence="1 11" id="KW-0479">Metal-binding</keyword>
<dbReference type="InterPro" id="IPR027417">
    <property type="entry name" value="P-loop_NTPase"/>
</dbReference>
<evidence type="ECO:0000256" key="9">
    <source>
        <dbReference type="ARBA" id="ARBA00023125"/>
    </source>
</evidence>
<evidence type="ECO:0000256" key="3">
    <source>
        <dbReference type="ARBA" id="ARBA00022763"/>
    </source>
</evidence>
<dbReference type="InterPro" id="IPR014721">
    <property type="entry name" value="Ribsml_uS5_D2-typ_fold_subgr"/>
</dbReference>
<feature type="domain" description="RecA family profile 1" evidence="14">
    <location>
        <begin position="67"/>
        <end position="214"/>
    </location>
</feature>
<dbReference type="Gene3D" id="3.30.230.10">
    <property type="match status" value="1"/>
</dbReference>
<dbReference type="GO" id="GO:0003684">
    <property type="term" value="F:damaged DNA binding"/>
    <property type="evidence" value="ECO:0007669"/>
    <property type="project" value="InterPro"/>
</dbReference>
<name>A0A101JLL1_CHLLI</name>
<evidence type="ECO:0000313" key="15">
    <source>
        <dbReference type="EMBL" id="KUL29128.1"/>
    </source>
</evidence>
<keyword evidence="4 13" id="KW-0863">Zinc-finger</keyword>
<dbReference type="NCBIfam" id="TIGR00416">
    <property type="entry name" value="sms"/>
    <property type="match status" value="1"/>
</dbReference>
<comment type="function">
    <text evidence="13">DNA-dependent ATPase involved in processing of recombination intermediates, plays a role in repairing DNA breaks. Stimulates the branch migration of RecA-mediated strand transfer reactions, allowing the 3' invading strand to extend heteroduplex DNA faster. Binds ssDNA in the presence of ADP but not other nucleotides, has ATPase activity that is stimulated by ssDNA and various branched DNA structures, but inhibited by SSB. Does not have RecA's homology-searching function.</text>
</comment>
<dbReference type="PANTHER" id="PTHR32472">
    <property type="entry name" value="DNA REPAIR PROTEIN RADA"/>
    <property type="match status" value="1"/>
</dbReference>
<keyword evidence="16" id="KW-1185">Reference proteome</keyword>
<dbReference type="AlphaFoldDB" id="A0A101JLL1"/>
<dbReference type="SUPFAM" id="SSF54211">
    <property type="entry name" value="Ribosomal protein S5 domain 2-like"/>
    <property type="match status" value="1"/>
</dbReference>
<comment type="domain">
    <text evidence="11">The middle region has homology to RecA with ATPase motifs including the RadA KNRFG motif, while the C-terminus is homologous to Lon protease.</text>
</comment>
<keyword evidence="9 11" id="KW-0238">DNA-binding</keyword>
<evidence type="ECO:0000256" key="1">
    <source>
        <dbReference type="ARBA" id="ARBA00022723"/>
    </source>
</evidence>
<evidence type="ECO:0000256" key="11">
    <source>
        <dbReference type="HAMAP-Rule" id="MF_01498"/>
    </source>
</evidence>
<dbReference type="PANTHER" id="PTHR32472:SF10">
    <property type="entry name" value="DNA REPAIR PROTEIN RADA-LIKE PROTEIN"/>
    <property type="match status" value="1"/>
</dbReference>
<keyword evidence="6 13" id="KW-0862">Zinc</keyword>
<gene>
    <name evidence="11" type="primary">radA</name>
    <name evidence="15" type="ORF">ASB62_05375</name>
</gene>
<dbReference type="PRINTS" id="PR01874">
    <property type="entry name" value="DNAREPAIRADA"/>
</dbReference>
<dbReference type="InterPro" id="IPR003593">
    <property type="entry name" value="AAA+_ATPase"/>
</dbReference>
<sequence>MAKSAVRYICTNCGAVSLKYQGKCFECQSWGTLQETHVEPEEKSGKQRTSGTAPLRMQKLLDVEPAEFRRHMTGIGELDRVLGGGIMQASAVLVGGEPGIGKSTLMLQLAPRMAPAKVLYISGEESPNQIRERARRLSITAENLLLLPEVNLERIIAAIEQEKPGLVIVDSIQTVYSEEYQSSAGTITQIRECAAMLIRKAKQLNVILMIIGHITKEGALAGPKALEHMVDTVLQFEGEGYQRYRIIRSVKNRFGSTNEIGVFRMEENGLEEVGNPSEFFISGRISGIPGNSILAGIEGSRALLVEVQALVSKTGYAMPQRISTGFDLKRMSIILAVLEKRLGMQTWGQDVFVKITGGLKLVEPAADLAVAAAVASGLANLPVDSSTVCCGEIGLSGELRAISDSERRIREAAHLGFRRIVLPEANTRELKPSLKKLPITIAGSKTLQEALSHLGIA</sequence>
<protein>
    <recommendedName>
        <fullName evidence="11 12">DNA repair protein RadA</fullName>
    </recommendedName>
</protein>
<dbReference type="GO" id="GO:0005524">
    <property type="term" value="F:ATP binding"/>
    <property type="evidence" value="ECO:0007669"/>
    <property type="project" value="UniProtKB-UniRule"/>
</dbReference>
<reference evidence="15 16" key="1">
    <citation type="submission" date="2015-10" db="EMBL/GenBank/DDBJ databases">
        <title>Draft Genome Sequence of Chlorobium limicola strain Frasassi Growing under Artificial Lighting in the Frasassi Cave System.</title>
        <authorList>
            <person name="Mansor M."/>
            <person name="Macalady J."/>
        </authorList>
    </citation>
    <scope>NUCLEOTIDE SEQUENCE [LARGE SCALE GENOMIC DNA]</scope>
    <source>
        <strain evidence="15 16">Frasassi</strain>
    </source>
</reference>
<dbReference type="InterPro" id="IPR020568">
    <property type="entry name" value="Ribosomal_Su5_D2-typ_SF"/>
</dbReference>
<accession>A0A101JLL1</accession>
<dbReference type="InterPro" id="IPR020588">
    <property type="entry name" value="RecA_ATP-bd"/>
</dbReference>
<dbReference type="GO" id="GO:0005829">
    <property type="term" value="C:cytosol"/>
    <property type="evidence" value="ECO:0007669"/>
    <property type="project" value="TreeGrafter"/>
</dbReference>
<feature type="region of interest" description="Lon-protease-like" evidence="11">
    <location>
        <begin position="350"/>
        <end position="457"/>
    </location>
</feature>
<keyword evidence="5" id="KW-0378">Hydrolase</keyword>
<evidence type="ECO:0000256" key="12">
    <source>
        <dbReference type="NCBIfam" id="TIGR00416"/>
    </source>
</evidence>
<dbReference type="InterPro" id="IPR004504">
    <property type="entry name" value="DNA_repair_RadA"/>
</dbReference>
<comment type="function">
    <text evidence="11">Plays a role in repairing double-strand DNA breaks, probably involving stabilizing or processing branched DNA or blocked replication forks.</text>
</comment>
<dbReference type="GO" id="GO:0140664">
    <property type="term" value="F:ATP-dependent DNA damage sensor activity"/>
    <property type="evidence" value="ECO:0007669"/>
    <property type="project" value="InterPro"/>
</dbReference>
<evidence type="ECO:0000256" key="10">
    <source>
        <dbReference type="ARBA" id="ARBA00023204"/>
    </source>
</evidence>
<dbReference type="CDD" id="cd01121">
    <property type="entry name" value="RadA_SMS_N"/>
    <property type="match status" value="1"/>
</dbReference>
<dbReference type="GO" id="GO:0000725">
    <property type="term" value="P:recombinational repair"/>
    <property type="evidence" value="ECO:0007669"/>
    <property type="project" value="UniProtKB-UniRule"/>
</dbReference>
<dbReference type="Proteomes" id="UP000053937">
    <property type="component" value="Unassembled WGS sequence"/>
</dbReference>
<keyword evidence="3 11" id="KW-0227">DNA damage</keyword>
<dbReference type="SMART" id="SM00382">
    <property type="entry name" value="AAA"/>
    <property type="match status" value="1"/>
</dbReference>
<evidence type="ECO:0000256" key="7">
    <source>
        <dbReference type="ARBA" id="ARBA00022840"/>
    </source>
</evidence>
<dbReference type="Pfam" id="PF13481">
    <property type="entry name" value="AAA_25"/>
    <property type="match status" value="1"/>
</dbReference>
<dbReference type="GO" id="GO:0008270">
    <property type="term" value="F:zinc ion binding"/>
    <property type="evidence" value="ECO:0007669"/>
    <property type="project" value="UniProtKB-KW"/>
</dbReference>
<comment type="similarity">
    <text evidence="11 13">Belongs to the RecA family. RadA subfamily.</text>
</comment>
<feature type="short sequence motif" description="RadA KNRFG motif" evidence="11">
    <location>
        <begin position="251"/>
        <end position="255"/>
    </location>
</feature>
<dbReference type="PROSITE" id="PS50162">
    <property type="entry name" value="RECA_2"/>
    <property type="match status" value="1"/>
</dbReference>